<dbReference type="SUPFAM" id="SSF51735">
    <property type="entry name" value="NAD(P)-binding Rossmann-fold domains"/>
    <property type="match status" value="1"/>
</dbReference>
<dbReference type="Gene3D" id="3.40.50.720">
    <property type="entry name" value="NAD(P)-binding Rossmann-like Domain"/>
    <property type="match status" value="1"/>
</dbReference>
<evidence type="ECO:0000259" key="1">
    <source>
        <dbReference type="Pfam" id="PF01370"/>
    </source>
</evidence>
<evidence type="ECO:0000313" key="2">
    <source>
        <dbReference type="EMBL" id="QOY52695.1"/>
    </source>
</evidence>
<sequence length="302" mass="33967">MKLLLTGSNGFIGNYFISKYAAKYEITKFSFLNDDFKALHVEDVDVVIHLSALVHQMGGASKEEYEKVNVTQTLELAKKAKESGVKHFVFMSTVKVYGEETDVAYNENSVCNPEDEYGKSKLKAEQELQKLEDDNFKVSIIRTPIVYGYGVKANIKNLVSLVQKVPVLPFGGIDNKRSMVYIGNLCHLIDSVVRFQIKFGMTDVDGMTDVSGMTCSGVFLASDDKAISTTKLIELIAKELNKKVYLLKIPLFETFLKVVKPSFHKRLYGSLGIDNRLTKDMLDFKNLYTVEDGIKHMIHGEC</sequence>
<dbReference type="Proteomes" id="UP000593994">
    <property type="component" value="Chromosome"/>
</dbReference>
<dbReference type="InterPro" id="IPR050177">
    <property type="entry name" value="Lipid_A_modif_metabolic_enz"/>
</dbReference>
<dbReference type="PANTHER" id="PTHR43245">
    <property type="entry name" value="BIFUNCTIONAL POLYMYXIN RESISTANCE PROTEIN ARNA"/>
    <property type="match status" value="1"/>
</dbReference>
<keyword evidence="3" id="KW-1185">Reference proteome</keyword>
<dbReference type="RefSeq" id="WP_194370969.1">
    <property type="nucleotide sequence ID" value="NZ_CP054492.1"/>
</dbReference>
<feature type="domain" description="NAD-dependent epimerase/dehydratase" evidence="1">
    <location>
        <begin position="4"/>
        <end position="193"/>
    </location>
</feature>
<dbReference type="AlphaFoldDB" id="A0A7S7RNQ8"/>
<dbReference type="InterPro" id="IPR036291">
    <property type="entry name" value="NAD(P)-bd_dom_sf"/>
</dbReference>
<dbReference type="InterPro" id="IPR001509">
    <property type="entry name" value="Epimerase_deHydtase"/>
</dbReference>
<organism evidence="2 3">
    <name type="scientific">Candidatus Sulfurimonas baltica</name>
    <dbReference type="NCBI Taxonomy" id="2740404"/>
    <lineage>
        <taxon>Bacteria</taxon>
        <taxon>Pseudomonadati</taxon>
        <taxon>Campylobacterota</taxon>
        <taxon>Epsilonproteobacteria</taxon>
        <taxon>Campylobacterales</taxon>
        <taxon>Sulfurimonadaceae</taxon>
        <taxon>Sulfurimonas</taxon>
    </lineage>
</organism>
<evidence type="ECO:0000313" key="3">
    <source>
        <dbReference type="Proteomes" id="UP000593994"/>
    </source>
</evidence>
<protein>
    <submittedName>
        <fullName evidence="2">NAD-dependent epimerase/dehydratase family protein</fullName>
    </submittedName>
</protein>
<reference evidence="2 3" key="1">
    <citation type="submission" date="2020-05" db="EMBL/GenBank/DDBJ databases">
        <title>Sulfurimonas marisnigri, sp. nov., and Sulfurimonas baltica, sp. nov., manganese oxide reducing chemolithoautotrophs of the class Epsilonproteobacteria isolated from the pelagic redoxclines of the Black and Baltic Seas and emended description of the genus Sulfurimonas.</title>
        <authorList>
            <person name="Henkel J.V."/>
            <person name="Laudan C."/>
            <person name="Werner J."/>
            <person name="Neu T."/>
            <person name="Plewe S."/>
            <person name="Sproer C."/>
            <person name="Bunk B."/>
            <person name="Schulz-Vogt H.N."/>
        </authorList>
    </citation>
    <scope>NUCLEOTIDE SEQUENCE [LARGE SCALE GENOMIC DNA]</scope>
    <source>
        <strain evidence="2 3">GD2</strain>
    </source>
</reference>
<name>A0A7S7RNQ8_9BACT</name>
<accession>A0A7S7RNQ8</accession>
<dbReference type="EMBL" id="CP054492">
    <property type="protein sequence ID" value="QOY52695.1"/>
    <property type="molecule type" value="Genomic_DNA"/>
</dbReference>
<dbReference type="KEGG" id="sbal:HUE88_03110"/>
<dbReference type="PANTHER" id="PTHR43245:SF58">
    <property type="entry name" value="BLL5923 PROTEIN"/>
    <property type="match status" value="1"/>
</dbReference>
<dbReference type="Pfam" id="PF01370">
    <property type="entry name" value="Epimerase"/>
    <property type="match status" value="1"/>
</dbReference>
<gene>
    <name evidence="2" type="ORF">HUE88_03110</name>
</gene>
<proteinExistence type="predicted"/>